<reference evidence="3" key="1">
    <citation type="journal article" date="2017" name="bioRxiv">
        <title>Conservation of a gene cluster reveals novel cercosporin biosynthetic mechanisms and extends production to the genus Colletotrichum.</title>
        <authorList>
            <person name="de Jonge R."/>
            <person name="Ebert M.K."/>
            <person name="Huitt-Roehl C.R."/>
            <person name="Pal P."/>
            <person name="Suttle J.C."/>
            <person name="Spanner R.E."/>
            <person name="Neubauer J.D."/>
            <person name="Jurick W.M.II."/>
            <person name="Stott K.A."/>
            <person name="Secor G.A."/>
            <person name="Thomma B.P.H.J."/>
            <person name="Van de Peer Y."/>
            <person name="Townsend C.A."/>
            <person name="Bolton M.D."/>
        </authorList>
    </citation>
    <scope>NUCLEOTIDE SEQUENCE [LARGE SCALE GENOMIC DNA]</scope>
    <source>
        <strain evidence="3">CBS538.71</strain>
    </source>
</reference>
<evidence type="ECO:0000313" key="2">
    <source>
        <dbReference type="EMBL" id="PPJ60692.1"/>
    </source>
</evidence>
<dbReference type="STRING" id="357750.A0A2S6CLU5"/>
<gene>
    <name evidence="2" type="ORF">CBER1_03440</name>
</gene>
<accession>A0A2S6CLU5</accession>
<sequence length="559" mass="60086">MEQTIAPRNHAALQEDRPFIGIAVTSISWTHASDSRGRESGWAGKDVIQSSQSTPGEQFIGDPVAASPLRPKTKYNPSVLAYHRDTGNSRSDGYLGPLGHNVPTASTTNIKPAPLFWDDEGRLTAGAICNDTTTCIVALDPETFEILANWTGPTDQGSSPFFPFFTYSTMYEGRYITPALGPKVLEIERSDTANGPTLRLVKELDLSALVGEENQIINSAYDEKGRFRFTTGGFRGAGVGSTNTSAVIGYIEPGGAVKHMVLPDTNVENGIALTGSIVYLNTGPAGANDRPNAVGHLYALAPSVDGIRVLYNETYDAGSGIKPGGISRGSGSSPSLLGTDYVAITDNADTQIRLNIFKQARSDASADWESVSNKNSNLVCTVPIFRPNASATENTLITHFDGEIYSAVITASFNAPPVINFFNSSTTLNSSDHRVTTAAPGLVRVDFDPRNSSCRVRWEVDLPGTGIGTLSTASGLLYQYHQDVELAGKGEYVWCLSVIDYESGEIVWSVRTDTGPLFNNNYQSPTLGPDGAVYTWVQGGIVKVFDQMEELVPHYGKEN</sequence>
<dbReference type="OrthoDB" id="4818326at2759"/>
<evidence type="ECO:0000313" key="3">
    <source>
        <dbReference type="Proteomes" id="UP000237631"/>
    </source>
</evidence>
<name>A0A2S6CLU5_9PEZI</name>
<comment type="caution">
    <text evidence="2">The sequence shown here is derived from an EMBL/GenBank/DDBJ whole genome shotgun (WGS) entry which is preliminary data.</text>
</comment>
<feature type="region of interest" description="Disordered" evidence="1">
    <location>
        <begin position="50"/>
        <end position="70"/>
    </location>
</feature>
<evidence type="ECO:0000256" key="1">
    <source>
        <dbReference type="SAM" id="MobiDB-lite"/>
    </source>
</evidence>
<organism evidence="2 3">
    <name type="scientific">Cercospora berteroae</name>
    <dbReference type="NCBI Taxonomy" id="357750"/>
    <lineage>
        <taxon>Eukaryota</taxon>
        <taxon>Fungi</taxon>
        <taxon>Dikarya</taxon>
        <taxon>Ascomycota</taxon>
        <taxon>Pezizomycotina</taxon>
        <taxon>Dothideomycetes</taxon>
        <taxon>Dothideomycetidae</taxon>
        <taxon>Mycosphaerellales</taxon>
        <taxon>Mycosphaerellaceae</taxon>
        <taxon>Cercospora</taxon>
    </lineage>
</organism>
<protein>
    <submittedName>
        <fullName evidence="2">Uncharacterized protein</fullName>
    </submittedName>
</protein>
<dbReference type="Proteomes" id="UP000237631">
    <property type="component" value="Unassembled WGS sequence"/>
</dbReference>
<keyword evidence="3" id="KW-1185">Reference proteome</keyword>
<dbReference type="Gene3D" id="2.130.10.10">
    <property type="entry name" value="YVTN repeat-like/Quinoprotein amine dehydrogenase"/>
    <property type="match status" value="1"/>
</dbReference>
<dbReference type="AlphaFoldDB" id="A0A2S6CLU5"/>
<dbReference type="InterPro" id="IPR015943">
    <property type="entry name" value="WD40/YVTN_repeat-like_dom_sf"/>
</dbReference>
<proteinExistence type="predicted"/>
<dbReference type="EMBL" id="PNEN01000230">
    <property type="protein sequence ID" value="PPJ60692.1"/>
    <property type="molecule type" value="Genomic_DNA"/>
</dbReference>